<evidence type="ECO:0000313" key="2">
    <source>
        <dbReference type="EMBL" id="KAI1887824.1"/>
    </source>
</evidence>
<dbReference type="Proteomes" id="UP000829720">
    <property type="component" value="Unassembled WGS sequence"/>
</dbReference>
<sequence>MEISRSQEENEALKCKIQTMELQSARESAEKSGAREQPARCLCGGVQIDESQFKTTESLFMKQTDRSLDGEPTAAPEGSPAESTDMKDECADMEEGRTEPLLIKEERLEEESDPLGELIREERPMEWRPGGGERPPIQEVQNKAANHTEELSEQQRTRHGVWEPADGEQRTLIKEERAEEVLETGDPHTELRSSEERFEESSSDSMGQDPSMGRQTRCQVWEVGGLEAALKAEQRRHCREV</sequence>
<gene>
    <name evidence="2" type="ORF">AGOR_G00194420</name>
</gene>
<comment type="caution">
    <text evidence="2">The sequence shown here is derived from an EMBL/GenBank/DDBJ whole genome shotgun (WGS) entry which is preliminary data.</text>
</comment>
<dbReference type="AlphaFoldDB" id="A0A8T3CWY1"/>
<feature type="region of interest" description="Disordered" evidence="1">
    <location>
        <begin position="61"/>
        <end position="168"/>
    </location>
</feature>
<feature type="compositionally biased region" description="Basic and acidic residues" evidence="1">
    <location>
        <begin position="180"/>
        <end position="200"/>
    </location>
</feature>
<feature type="region of interest" description="Disordered" evidence="1">
    <location>
        <begin position="180"/>
        <end position="216"/>
    </location>
</feature>
<dbReference type="EMBL" id="JAERUA010000018">
    <property type="protein sequence ID" value="KAI1887824.1"/>
    <property type="molecule type" value="Genomic_DNA"/>
</dbReference>
<proteinExistence type="predicted"/>
<reference evidence="2" key="1">
    <citation type="submission" date="2021-01" db="EMBL/GenBank/DDBJ databases">
        <authorList>
            <person name="Zahm M."/>
            <person name="Roques C."/>
            <person name="Cabau C."/>
            <person name="Klopp C."/>
            <person name="Donnadieu C."/>
            <person name="Jouanno E."/>
            <person name="Lampietro C."/>
            <person name="Louis A."/>
            <person name="Herpin A."/>
            <person name="Echchiki A."/>
            <person name="Berthelot C."/>
            <person name="Parey E."/>
            <person name="Roest-Crollius H."/>
            <person name="Braasch I."/>
            <person name="Postlethwait J."/>
            <person name="Bobe J."/>
            <person name="Montfort J."/>
            <person name="Bouchez O."/>
            <person name="Begum T."/>
            <person name="Mejri S."/>
            <person name="Adams A."/>
            <person name="Chen W.-J."/>
            <person name="Guiguen Y."/>
        </authorList>
    </citation>
    <scope>NUCLEOTIDE SEQUENCE</scope>
    <source>
        <tissue evidence="2">Blood</tissue>
    </source>
</reference>
<name>A0A8T3CWY1_9TELE</name>
<feature type="compositionally biased region" description="Basic and acidic residues" evidence="1">
    <location>
        <begin position="84"/>
        <end position="107"/>
    </location>
</feature>
<protein>
    <submittedName>
        <fullName evidence="2">Uncharacterized protein</fullName>
    </submittedName>
</protein>
<feature type="compositionally biased region" description="Polar residues" evidence="1">
    <location>
        <begin position="204"/>
        <end position="216"/>
    </location>
</feature>
<evidence type="ECO:0000313" key="3">
    <source>
        <dbReference type="Proteomes" id="UP000829720"/>
    </source>
</evidence>
<accession>A0A8T3CWY1</accession>
<dbReference type="OrthoDB" id="10349976at2759"/>
<evidence type="ECO:0000256" key="1">
    <source>
        <dbReference type="SAM" id="MobiDB-lite"/>
    </source>
</evidence>
<feature type="compositionally biased region" description="Basic and acidic residues" evidence="1">
    <location>
        <begin position="146"/>
        <end position="156"/>
    </location>
</feature>
<organism evidence="2 3">
    <name type="scientific">Albula goreensis</name>
    <dbReference type="NCBI Taxonomy" id="1534307"/>
    <lineage>
        <taxon>Eukaryota</taxon>
        <taxon>Metazoa</taxon>
        <taxon>Chordata</taxon>
        <taxon>Craniata</taxon>
        <taxon>Vertebrata</taxon>
        <taxon>Euteleostomi</taxon>
        <taxon>Actinopterygii</taxon>
        <taxon>Neopterygii</taxon>
        <taxon>Teleostei</taxon>
        <taxon>Albuliformes</taxon>
        <taxon>Albulidae</taxon>
        <taxon>Albula</taxon>
    </lineage>
</organism>
<keyword evidence="3" id="KW-1185">Reference proteome</keyword>